<dbReference type="OrthoDB" id="2293641at2"/>
<protein>
    <submittedName>
        <fullName evidence="3">DUF4179 domain-containing protein</fullName>
    </submittedName>
</protein>
<name>A0A1L3MRL1_9BACI</name>
<keyword evidence="1" id="KW-0812">Transmembrane</keyword>
<evidence type="ECO:0000256" key="1">
    <source>
        <dbReference type="SAM" id="Phobius"/>
    </source>
</evidence>
<feature type="transmembrane region" description="Helical" evidence="1">
    <location>
        <begin position="46"/>
        <end position="63"/>
    </location>
</feature>
<dbReference type="Pfam" id="PF13786">
    <property type="entry name" value="DUF4179"/>
    <property type="match status" value="1"/>
</dbReference>
<dbReference type="KEGG" id="bwh:A9C19_09545"/>
<organism evidence="3 4">
    <name type="scientific">Bacillus weihaiensis</name>
    <dbReference type="NCBI Taxonomy" id="1547283"/>
    <lineage>
        <taxon>Bacteria</taxon>
        <taxon>Bacillati</taxon>
        <taxon>Bacillota</taxon>
        <taxon>Bacilli</taxon>
        <taxon>Bacillales</taxon>
        <taxon>Bacillaceae</taxon>
        <taxon>Bacillus</taxon>
    </lineage>
</organism>
<dbReference type="Gene3D" id="2.60.40.1630">
    <property type="entry name" value="bacillus anthracis domain"/>
    <property type="match status" value="1"/>
</dbReference>
<reference evidence="3 4" key="1">
    <citation type="journal article" date="2016" name="Sci. Rep.">
        <title>Complete genome sequence and transcriptomic analysis of a novel marine strain Bacillus weihaiensis reveals the mechanism of brown algae degradation.</title>
        <authorList>
            <person name="Zhu Y."/>
            <person name="Chen P."/>
            <person name="Bao Y."/>
            <person name="Men Y."/>
            <person name="Zeng Y."/>
            <person name="Yang J."/>
            <person name="Sun J."/>
            <person name="Sun Y."/>
        </authorList>
    </citation>
    <scope>NUCLEOTIDE SEQUENCE [LARGE SCALE GENOMIC DNA]</scope>
    <source>
        <strain evidence="3 4">Alg07</strain>
    </source>
</reference>
<dbReference type="Proteomes" id="UP000181936">
    <property type="component" value="Chromosome"/>
</dbReference>
<dbReference type="RefSeq" id="WP_072579766.1">
    <property type="nucleotide sequence ID" value="NZ_CP016020.1"/>
</dbReference>
<proteinExistence type="predicted"/>
<keyword evidence="1" id="KW-1133">Transmembrane helix</keyword>
<gene>
    <name evidence="3" type="ORF">A9C19_09545</name>
</gene>
<evidence type="ECO:0000313" key="3">
    <source>
        <dbReference type="EMBL" id="APH04973.1"/>
    </source>
</evidence>
<sequence length="457" mass="51156">MEKTSFQKVYEEIEVPEDDVLKAIVSGKNRAGDVTKASKRTGLRKLVWSSVAAATILISSSFISPSISHVMAKVPWLGDVYTAFNDTVGRSLHTKDLITELNQFSTYKNIDVSITNAYYDGAIIGVTFTVKGSVTTEEDGRVEGFYEIFDGKGGISDSKEFIYMEPTEDGYIGHIQLSYPKSELPKEASFPLEFKRIGKVEGSWRFDVPINQLPFETLLVDKATRKAEAGVSVHFDTIIQGKASTAINYTATFPQVGKNDQVRLKAYDDQGKEITISKDGIDLETVKEDNKIIVKGRSIIPASLAGETSYIEVVPEVALSEPDHIVSVDEATPIELHAKRQDLQVKIEKMTVQENSLTIDFQLNDGNAMGKPISFFEDFARNDITLVKESEKNLYQDQKSIKHTVKTISKDDLRFTRTFDMTHLKNFTSTDYVIRVNMEAMSINIPVKLEKIKIDMK</sequence>
<accession>A0A1L3MRL1</accession>
<dbReference type="AlphaFoldDB" id="A0A1L3MRL1"/>
<feature type="domain" description="DUF4179" evidence="2">
    <location>
        <begin position="45"/>
        <end position="131"/>
    </location>
</feature>
<dbReference type="STRING" id="1547283.A9C19_09545"/>
<dbReference type="InterPro" id="IPR025436">
    <property type="entry name" value="DUF4179"/>
</dbReference>
<evidence type="ECO:0000259" key="2">
    <source>
        <dbReference type="Pfam" id="PF13786"/>
    </source>
</evidence>
<keyword evidence="1" id="KW-0472">Membrane</keyword>
<evidence type="ECO:0000313" key="4">
    <source>
        <dbReference type="Proteomes" id="UP000181936"/>
    </source>
</evidence>
<keyword evidence="4" id="KW-1185">Reference proteome</keyword>
<dbReference type="EMBL" id="CP016020">
    <property type="protein sequence ID" value="APH04973.1"/>
    <property type="molecule type" value="Genomic_DNA"/>
</dbReference>